<protein>
    <submittedName>
        <fullName evidence="2">Uncharacterized protein</fullName>
    </submittedName>
</protein>
<feature type="region of interest" description="Disordered" evidence="1">
    <location>
        <begin position="1"/>
        <end position="21"/>
    </location>
</feature>
<feature type="compositionally biased region" description="Basic residues" evidence="1">
    <location>
        <begin position="53"/>
        <end position="64"/>
    </location>
</feature>
<gene>
    <name evidence="2" type="ORF">COLO4_01188</name>
</gene>
<evidence type="ECO:0000256" key="1">
    <source>
        <dbReference type="SAM" id="MobiDB-lite"/>
    </source>
</evidence>
<proteinExistence type="predicted"/>
<feature type="non-terminal residue" evidence="2">
    <location>
        <position position="223"/>
    </location>
</feature>
<accession>A0A1R3L2U7</accession>
<evidence type="ECO:0000313" key="3">
    <source>
        <dbReference type="Proteomes" id="UP000187203"/>
    </source>
</evidence>
<comment type="caution">
    <text evidence="2">The sequence shown here is derived from an EMBL/GenBank/DDBJ whole genome shotgun (WGS) entry which is preliminary data.</text>
</comment>
<feature type="compositionally biased region" description="Gly residues" evidence="1">
    <location>
        <begin position="65"/>
        <end position="74"/>
    </location>
</feature>
<reference evidence="3" key="1">
    <citation type="submission" date="2013-09" db="EMBL/GenBank/DDBJ databases">
        <title>Corchorus olitorius genome sequencing.</title>
        <authorList>
            <person name="Alam M."/>
            <person name="Haque M.S."/>
            <person name="Islam M.S."/>
            <person name="Emdad E.M."/>
            <person name="Islam M.M."/>
            <person name="Ahmed B."/>
            <person name="Halim A."/>
            <person name="Hossen Q.M.M."/>
            <person name="Hossain M.Z."/>
            <person name="Ahmed R."/>
            <person name="Khan M.M."/>
            <person name="Islam R."/>
            <person name="Rashid M.M."/>
            <person name="Khan S.A."/>
            <person name="Rahman M.S."/>
            <person name="Alam M."/>
            <person name="Yahiya A.S."/>
            <person name="Khan M.S."/>
            <person name="Azam M.S."/>
            <person name="Haque T."/>
            <person name="Lashkar M.Z.H."/>
            <person name="Akhand A.I."/>
            <person name="Morshed G."/>
            <person name="Roy S."/>
            <person name="Uddin K.S."/>
            <person name="Rabeya T."/>
            <person name="Hossain A.S."/>
            <person name="Chowdhury A."/>
            <person name="Snigdha A.R."/>
            <person name="Mortoza M.S."/>
            <person name="Matin S.A."/>
            <person name="Hoque S.M.E."/>
            <person name="Islam M.K."/>
            <person name="Roy D.K."/>
            <person name="Haider R."/>
            <person name="Moosa M.M."/>
            <person name="Elias S.M."/>
            <person name="Hasan A.M."/>
            <person name="Jahan S."/>
            <person name="Shafiuddin M."/>
            <person name="Mahmood N."/>
            <person name="Shommy N.S."/>
        </authorList>
    </citation>
    <scope>NUCLEOTIDE SEQUENCE [LARGE SCALE GENOMIC DNA]</scope>
    <source>
        <strain evidence="3">cv. O-4</strain>
    </source>
</reference>
<dbReference type="AlphaFoldDB" id="A0A1R3L2U7"/>
<feature type="region of interest" description="Disordered" evidence="1">
    <location>
        <begin position="122"/>
        <end position="165"/>
    </location>
</feature>
<dbReference type="EMBL" id="AWUE01003605">
    <property type="protein sequence ID" value="OMP13666.1"/>
    <property type="molecule type" value="Genomic_DNA"/>
</dbReference>
<evidence type="ECO:0000313" key="2">
    <source>
        <dbReference type="EMBL" id="OMP13666.1"/>
    </source>
</evidence>
<sequence>MTASNGSGRRQNRPRRDGDRCNEPRALACSSVCGPDGWLDGRLLVGGAVDRRRSGRGHRHRHRQPGGGLWRGGVGQRRDRCVDQICDPQMGRQRAGCAGHGRRAVERQHAVAQLVARTHDGLHQGARPGRARAHVHDTAGHVPRSGADRSGSVRAQERAGGPAHDLRVSERQHMAMGQRRARRAALGQPAVASIVRQDLAARRVTASCRNRFLASTIMRCMAS</sequence>
<dbReference type="Proteomes" id="UP000187203">
    <property type="component" value="Unassembled WGS sequence"/>
</dbReference>
<organism evidence="2 3">
    <name type="scientific">Corchorus olitorius</name>
    <dbReference type="NCBI Taxonomy" id="93759"/>
    <lineage>
        <taxon>Eukaryota</taxon>
        <taxon>Viridiplantae</taxon>
        <taxon>Streptophyta</taxon>
        <taxon>Embryophyta</taxon>
        <taxon>Tracheophyta</taxon>
        <taxon>Spermatophyta</taxon>
        <taxon>Magnoliopsida</taxon>
        <taxon>eudicotyledons</taxon>
        <taxon>Gunneridae</taxon>
        <taxon>Pentapetalae</taxon>
        <taxon>rosids</taxon>
        <taxon>malvids</taxon>
        <taxon>Malvales</taxon>
        <taxon>Malvaceae</taxon>
        <taxon>Grewioideae</taxon>
        <taxon>Apeibeae</taxon>
        <taxon>Corchorus</taxon>
    </lineage>
</organism>
<feature type="region of interest" description="Disordered" evidence="1">
    <location>
        <begin position="52"/>
        <end position="74"/>
    </location>
</feature>
<name>A0A1R3L2U7_9ROSI</name>
<keyword evidence="3" id="KW-1185">Reference proteome</keyword>